<accession>A0A315USC3</accession>
<keyword evidence="3" id="KW-1185">Reference proteome</keyword>
<dbReference type="AlphaFoldDB" id="A0A315USC3"/>
<feature type="compositionally biased region" description="Low complexity" evidence="1">
    <location>
        <begin position="82"/>
        <end position="95"/>
    </location>
</feature>
<gene>
    <name evidence="2" type="ORF">CCH79_00017626</name>
</gene>
<evidence type="ECO:0000256" key="1">
    <source>
        <dbReference type="SAM" id="MobiDB-lite"/>
    </source>
</evidence>
<organism evidence="2 3">
    <name type="scientific">Gambusia affinis</name>
    <name type="common">Western mosquitofish</name>
    <name type="synonym">Heterandria affinis</name>
    <dbReference type="NCBI Taxonomy" id="33528"/>
    <lineage>
        <taxon>Eukaryota</taxon>
        <taxon>Metazoa</taxon>
        <taxon>Chordata</taxon>
        <taxon>Craniata</taxon>
        <taxon>Vertebrata</taxon>
        <taxon>Euteleostomi</taxon>
        <taxon>Actinopterygii</taxon>
        <taxon>Neopterygii</taxon>
        <taxon>Teleostei</taxon>
        <taxon>Neoteleostei</taxon>
        <taxon>Acanthomorphata</taxon>
        <taxon>Ovalentaria</taxon>
        <taxon>Atherinomorphae</taxon>
        <taxon>Cyprinodontiformes</taxon>
        <taxon>Poeciliidae</taxon>
        <taxon>Poeciliinae</taxon>
        <taxon>Gambusia</taxon>
    </lineage>
</organism>
<name>A0A315USC3_GAMAF</name>
<evidence type="ECO:0000313" key="3">
    <source>
        <dbReference type="Proteomes" id="UP000250572"/>
    </source>
</evidence>
<dbReference type="EMBL" id="NHOQ01002811">
    <property type="protein sequence ID" value="PWA14598.1"/>
    <property type="molecule type" value="Genomic_DNA"/>
</dbReference>
<comment type="caution">
    <text evidence="2">The sequence shown here is derived from an EMBL/GenBank/DDBJ whole genome shotgun (WGS) entry which is preliminary data.</text>
</comment>
<feature type="region of interest" description="Disordered" evidence="1">
    <location>
        <begin position="78"/>
        <end position="101"/>
    </location>
</feature>
<proteinExistence type="predicted"/>
<protein>
    <submittedName>
        <fullName evidence="2">Uncharacterized protein</fullName>
    </submittedName>
</protein>
<dbReference type="Proteomes" id="UP000250572">
    <property type="component" value="Unassembled WGS sequence"/>
</dbReference>
<sequence length="101" mass="10968">MTDATTESKKVIRRTLPQPPQEIESALLSPVRSISDVSHVQCIAQVNNQLTIHEEEVTDEVPFSVKNVNRTDDEKLRLVPDSSTSGMAMSSSQGTCAVSGL</sequence>
<evidence type="ECO:0000313" key="2">
    <source>
        <dbReference type="EMBL" id="PWA14598.1"/>
    </source>
</evidence>
<reference evidence="2 3" key="1">
    <citation type="journal article" date="2018" name="G3 (Bethesda)">
        <title>A High-Quality Reference Genome for the Invasive Mosquitofish Gambusia affinis Using a Chicago Library.</title>
        <authorList>
            <person name="Hoffberg S.L."/>
            <person name="Troendle N.J."/>
            <person name="Glenn T.C."/>
            <person name="Mahmud O."/>
            <person name="Louha S."/>
            <person name="Chalopin D."/>
            <person name="Bennetzen J.L."/>
            <person name="Mauricio R."/>
        </authorList>
    </citation>
    <scope>NUCLEOTIDE SEQUENCE [LARGE SCALE GENOMIC DNA]</scope>
    <source>
        <strain evidence="2">NE01/NJP1002.9</strain>
        <tissue evidence="2">Muscle</tissue>
    </source>
</reference>